<keyword evidence="1" id="KW-1133">Transmembrane helix</keyword>
<keyword evidence="3" id="KW-1185">Reference proteome</keyword>
<organism evidence="2 3">
    <name type="scientific">Luteolibacter arcticus</name>
    <dbReference type="NCBI Taxonomy" id="1581411"/>
    <lineage>
        <taxon>Bacteria</taxon>
        <taxon>Pseudomonadati</taxon>
        <taxon>Verrucomicrobiota</taxon>
        <taxon>Verrucomicrobiia</taxon>
        <taxon>Verrucomicrobiales</taxon>
        <taxon>Verrucomicrobiaceae</taxon>
        <taxon>Luteolibacter</taxon>
    </lineage>
</organism>
<name>A0ABT3GR96_9BACT</name>
<feature type="transmembrane region" description="Helical" evidence="1">
    <location>
        <begin position="34"/>
        <end position="55"/>
    </location>
</feature>
<keyword evidence="1" id="KW-0472">Membrane</keyword>
<dbReference type="SUPFAM" id="SSF48695">
    <property type="entry name" value="Multiheme cytochromes"/>
    <property type="match status" value="1"/>
</dbReference>
<evidence type="ECO:0000256" key="1">
    <source>
        <dbReference type="SAM" id="Phobius"/>
    </source>
</evidence>
<accession>A0ABT3GR96</accession>
<reference evidence="2 3" key="1">
    <citation type="submission" date="2022-10" db="EMBL/GenBank/DDBJ databases">
        <title>Luteolibacter arcticus strain CCTCC AB 2014275, whole genome shotgun sequencing project.</title>
        <authorList>
            <person name="Zhao G."/>
            <person name="Shen L."/>
        </authorList>
    </citation>
    <scope>NUCLEOTIDE SEQUENCE [LARGE SCALE GENOMIC DNA]</scope>
    <source>
        <strain evidence="2 3">CCTCC AB 2014275</strain>
    </source>
</reference>
<protein>
    <submittedName>
        <fullName evidence="2">Cytochrome c family protein</fullName>
    </submittedName>
</protein>
<evidence type="ECO:0000313" key="2">
    <source>
        <dbReference type="EMBL" id="MCW1926015.1"/>
    </source>
</evidence>
<dbReference type="CDD" id="cd08168">
    <property type="entry name" value="Cytochrom_C3"/>
    <property type="match status" value="1"/>
</dbReference>
<gene>
    <name evidence="2" type="ORF">OKA05_25880</name>
</gene>
<dbReference type="PANTHER" id="PTHR39425:SF1">
    <property type="entry name" value="CYTOCHROME C7-LIKE DOMAIN-CONTAINING PROTEIN"/>
    <property type="match status" value="1"/>
</dbReference>
<dbReference type="InterPro" id="IPR036280">
    <property type="entry name" value="Multihaem_cyt_sf"/>
</dbReference>
<dbReference type="EMBL" id="JAPDDT010000020">
    <property type="protein sequence ID" value="MCW1926015.1"/>
    <property type="molecule type" value="Genomic_DNA"/>
</dbReference>
<keyword evidence="1" id="KW-0812">Transmembrane</keyword>
<proteinExistence type="predicted"/>
<sequence>MKNFTSALNFLAEHHRRTFVMANFFPRWTNLLPLKIAVCAGAVAGGVVLAVTYYATPKTLVEGYQPSQPIPFSHKIHVDQLGLDCRYCHSFVDVSGTSNVPGNNTCWNCHQHVAKDSPKLQPLRDRMDPTLKHADFGKPIEWVRIHKTPDYVYFNHSAHVNRGISCQSCHGRVDQMEVVYQENSLSMGWCLDCHRAPEKHLRPLEEVYNLKYSDADVSKYTKDAGVKTTEDLGLKLKEHWQIVPKESCATCHH</sequence>
<dbReference type="RefSeq" id="WP_264490123.1">
    <property type="nucleotide sequence ID" value="NZ_JAPDDT010000020.1"/>
</dbReference>
<dbReference type="PANTHER" id="PTHR39425">
    <property type="entry name" value="LIPOPROTEIN CYTOCHROME C"/>
    <property type="match status" value="1"/>
</dbReference>
<dbReference type="Proteomes" id="UP001320876">
    <property type="component" value="Unassembled WGS sequence"/>
</dbReference>
<dbReference type="Gene3D" id="3.90.10.10">
    <property type="entry name" value="Cytochrome C3"/>
    <property type="match status" value="2"/>
</dbReference>
<comment type="caution">
    <text evidence="2">The sequence shown here is derived from an EMBL/GenBank/DDBJ whole genome shotgun (WGS) entry which is preliminary data.</text>
</comment>
<evidence type="ECO:0000313" key="3">
    <source>
        <dbReference type="Proteomes" id="UP001320876"/>
    </source>
</evidence>